<evidence type="ECO:0000313" key="10">
    <source>
        <dbReference type="EMBL" id="MSV25337.1"/>
    </source>
</evidence>
<dbReference type="InterPro" id="IPR018076">
    <property type="entry name" value="T2SS_GspF_dom"/>
</dbReference>
<evidence type="ECO:0000256" key="4">
    <source>
        <dbReference type="ARBA" id="ARBA00022519"/>
    </source>
</evidence>
<feature type="domain" description="Type II secretion system protein GspF" evidence="9">
    <location>
        <begin position="279"/>
        <end position="398"/>
    </location>
</feature>
<evidence type="ECO:0000256" key="5">
    <source>
        <dbReference type="ARBA" id="ARBA00022692"/>
    </source>
</evidence>
<sequence>MTVFAYKARNRSGESFAGQLEADSREQAARKIRQRGLWVSGLSEVRDKSLQSAAHHRLFSVSGSIQPEEAAVFFRQMSVLLSAGFPVHEALAVLCHSGGPLRVRQMAETVHASVLSGKTLHDSLGEFPKVFSRRVIRLVQVGEAGGTLDLILEEIADFLEESYRSREQLKSMMLYPMILMGATLAAMGFILWFVLPTLVSALTELHGELPWPTRFLLGGSALLQEHTGIVLALAAAVVLLGLVLGKQELFRLRLDRVLLHIPVYGRLILFSDWMIASGTLAVMLSHGVQLTAALDLLEDVFINRSLRQEIRLVRQAVSQGRSLSEALQHESCCPTLLRQLYLAGERSGELEKMMQKGAEACAVISGNESQRMKALAEPAAILMVGGLVLFFVLSIILPLLNTMDMLTG</sequence>
<feature type="domain" description="Type II secretion system protein GspF" evidence="9">
    <location>
        <begin position="73"/>
        <end position="196"/>
    </location>
</feature>
<dbReference type="InterPro" id="IPR003004">
    <property type="entry name" value="GspF/PilC"/>
</dbReference>
<dbReference type="Gene3D" id="1.20.81.30">
    <property type="entry name" value="Type II secretion system (T2SS), domain F"/>
    <property type="match status" value="2"/>
</dbReference>
<dbReference type="RefSeq" id="WP_154621105.1">
    <property type="nucleotide sequence ID" value="NZ_CBCTNG010000002.1"/>
</dbReference>
<comment type="similarity">
    <text evidence="2">Belongs to the GSP F family.</text>
</comment>
<comment type="caution">
    <text evidence="10">The sequence shown here is derived from an EMBL/GenBank/DDBJ whole genome shotgun (WGS) entry which is preliminary data.</text>
</comment>
<feature type="transmembrane region" description="Helical" evidence="8">
    <location>
        <begin position="174"/>
        <end position="195"/>
    </location>
</feature>
<proteinExistence type="inferred from homology"/>
<keyword evidence="11" id="KW-1185">Reference proteome</keyword>
<evidence type="ECO:0000256" key="3">
    <source>
        <dbReference type="ARBA" id="ARBA00022475"/>
    </source>
</evidence>
<keyword evidence="7 8" id="KW-0472">Membrane</keyword>
<comment type="subcellular location">
    <subcellularLocation>
        <location evidence="1">Cell inner membrane</location>
        <topology evidence="1">Multi-pass membrane protein</topology>
    </subcellularLocation>
</comment>
<evidence type="ECO:0000313" key="11">
    <source>
        <dbReference type="Proteomes" id="UP000430222"/>
    </source>
</evidence>
<evidence type="ECO:0000256" key="2">
    <source>
        <dbReference type="ARBA" id="ARBA00005745"/>
    </source>
</evidence>
<keyword evidence="3" id="KW-1003">Cell membrane</keyword>
<reference evidence="10 11" key="1">
    <citation type="submission" date="2019-08" db="EMBL/GenBank/DDBJ databases">
        <title>In-depth cultivation of the pig gut microbiome towards novel bacterial diversity and tailored functional studies.</title>
        <authorList>
            <person name="Wylensek D."/>
            <person name="Hitch T.C.A."/>
            <person name="Clavel T."/>
        </authorList>
    </citation>
    <scope>NUCLEOTIDE SEQUENCE [LARGE SCALE GENOMIC DNA]</scope>
    <source>
        <strain evidence="11">WCA-380-WT-3B3</strain>
    </source>
</reference>
<dbReference type="PANTHER" id="PTHR30012">
    <property type="entry name" value="GENERAL SECRETION PATHWAY PROTEIN"/>
    <property type="match status" value="1"/>
</dbReference>
<evidence type="ECO:0000256" key="6">
    <source>
        <dbReference type="ARBA" id="ARBA00022989"/>
    </source>
</evidence>
<feature type="transmembrane region" description="Helical" evidence="8">
    <location>
        <begin position="226"/>
        <end position="245"/>
    </location>
</feature>
<feature type="transmembrane region" description="Helical" evidence="8">
    <location>
        <begin position="257"/>
        <end position="276"/>
    </location>
</feature>
<dbReference type="EMBL" id="VUNL01000010">
    <property type="protein sequence ID" value="MSV25337.1"/>
    <property type="molecule type" value="Genomic_DNA"/>
</dbReference>
<dbReference type="Pfam" id="PF00482">
    <property type="entry name" value="T2SSF"/>
    <property type="match status" value="2"/>
</dbReference>
<protein>
    <submittedName>
        <fullName evidence="10">Type II secretion system F family protein</fullName>
    </submittedName>
</protein>
<gene>
    <name evidence="10" type="ORF">FYJ78_09135</name>
</gene>
<feature type="transmembrane region" description="Helical" evidence="8">
    <location>
        <begin position="379"/>
        <end position="400"/>
    </location>
</feature>
<evidence type="ECO:0000256" key="1">
    <source>
        <dbReference type="ARBA" id="ARBA00004429"/>
    </source>
</evidence>
<dbReference type="PANTHER" id="PTHR30012:SF0">
    <property type="entry name" value="TYPE II SECRETION SYSTEM PROTEIN F-RELATED"/>
    <property type="match status" value="1"/>
</dbReference>
<dbReference type="Proteomes" id="UP000430222">
    <property type="component" value="Unassembled WGS sequence"/>
</dbReference>
<evidence type="ECO:0000256" key="7">
    <source>
        <dbReference type="ARBA" id="ARBA00023136"/>
    </source>
</evidence>
<dbReference type="GO" id="GO:0005886">
    <property type="term" value="C:plasma membrane"/>
    <property type="evidence" value="ECO:0007669"/>
    <property type="project" value="UniProtKB-SubCell"/>
</dbReference>
<evidence type="ECO:0000259" key="9">
    <source>
        <dbReference type="Pfam" id="PF00482"/>
    </source>
</evidence>
<keyword evidence="6 8" id="KW-1133">Transmembrane helix</keyword>
<name>A0A6I2UVT3_9FIRM</name>
<organism evidence="10 11">
    <name type="scientific">Selenomonas montiformis</name>
    <dbReference type="NCBI Taxonomy" id="2652285"/>
    <lineage>
        <taxon>Bacteria</taxon>
        <taxon>Bacillati</taxon>
        <taxon>Bacillota</taxon>
        <taxon>Negativicutes</taxon>
        <taxon>Selenomonadales</taxon>
        <taxon>Selenomonadaceae</taxon>
        <taxon>Selenomonas</taxon>
    </lineage>
</organism>
<dbReference type="InterPro" id="IPR042094">
    <property type="entry name" value="T2SS_GspF_sf"/>
</dbReference>
<keyword evidence="4" id="KW-0997">Cell inner membrane</keyword>
<dbReference type="AlphaFoldDB" id="A0A6I2UVT3"/>
<dbReference type="PRINTS" id="PR00812">
    <property type="entry name" value="BCTERIALGSPF"/>
</dbReference>
<accession>A0A6I2UVT3</accession>
<keyword evidence="5 8" id="KW-0812">Transmembrane</keyword>
<dbReference type="FunFam" id="1.20.81.30:FF:000001">
    <property type="entry name" value="Type II secretion system protein F"/>
    <property type="match status" value="1"/>
</dbReference>
<evidence type="ECO:0000256" key="8">
    <source>
        <dbReference type="SAM" id="Phobius"/>
    </source>
</evidence>